<keyword evidence="2" id="KW-1003">Cell membrane</keyword>
<organism evidence="7 8">
    <name type="scientific">Caballeronia choica</name>
    <dbReference type="NCBI Taxonomy" id="326476"/>
    <lineage>
        <taxon>Bacteria</taxon>
        <taxon>Pseudomonadati</taxon>
        <taxon>Pseudomonadota</taxon>
        <taxon>Betaproteobacteria</taxon>
        <taxon>Burkholderiales</taxon>
        <taxon>Burkholderiaceae</taxon>
        <taxon>Caballeronia</taxon>
    </lineage>
</organism>
<dbReference type="InterPro" id="IPR003439">
    <property type="entry name" value="ABC_transporter-like_ATP-bd"/>
</dbReference>
<dbReference type="PANTHER" id="PTHR45772">
    <property type="entry name" value="CONSERVED COMPONENT OF ABC TRANSPORTER FOR NATURAL AMINO ACIDS-RELATED"/>
    <property type="match status" value="1"/>
</dbReference>
<keyword evidence="3" id="KW-0997">Cell inner membrane</keyword>
<dbReference type="SMART" id="SM00382">
    <property type="entry name" value="AAA"/>
    <property type="match status" value="1"/>
</dbReference>
<dbReference type="InterPro" id="IPR027417">
    <property type="entry name" value="P-loop_NTPase"/>
</dbReference>
<feature type="domain" description="ABC transporter" evidence="6">
    <location>
        <begin position="16"/>
        <end position="260"/>
    </location>
</feature>
<dbReference type="OrthoDB" id="9781337at2"/>
<evidence type="ECO:0000259" key="6">
    <source>
        <dbReference type="PROSITE" id="PS50893"/>
    </source>
</evidence>
<keyword evidence="1" id="KW-0813">Transport</keyword>
<dbReference type="GO" id="GO:0016887">
    <property type="term" value="F:ATP hydrolysis activity"/>
    <property type="evidence" value="ECO:0007669"/>
    <property type="project" value="InterPro"/>
</dbReference>
<evidence type="ECO:0000256" key="5">
    <source>
        <dbReference type="ARBA" id="ARBA00022840"/>
    </source>
</evidence>
<dbReference type="Pfam" id="PF00005">
    <property type="entry name" value="ABC_tran"/>
    <property type="match status" value="1"/>
</dbReference>
<dbReference type="GO" id="GO:0005524">
    <property type="term" value="F:ATP binding"/>
    <property type="evidence" value="ECO:0007669"/>
    <property type="project" value="UniProtKB-KW"/>
</dbReference>
<evidence type="ECO:0000256" key="3">
    <source>
        <dbReference type="ARBA" id="ARBA00022519"/>
    </source>
</evidence>
<keyword evidence="8" id="KW-1185">Reference proteome</keyword>
<dbReference type="PANTHER" id="PTHR45772:SF9">
    <property type="entry name" value="CONSERVED COMPONENT OF ABC TRANSPORTER FOR NATURAL AMINO ACIDS"/>
    <property type="match status" value="1"/>
</dbReference>
<protein>
    <submittedName>
        <fullName evidence="7">ABC transporter</fullName>
    </submittedName>
</protein>
<dbReference type="AlphaFoldDB" id="A0A158I9P4"/>
<keyword evidence="4" id="KW-0547">Nucleotide-binding</keyword>
<evidence type="ECO:0000256" key="1">
    <source>
        <dbReference type="ARBA" id="ARBA00022448"/>
    </source>
</evidence>
<dbReference type="InterPro" id="IPR003593">
    <property type="entry name" value="AAA+_ATPase"/>
</dbReference>
<sequence>MTETHAGTFREPMSALRLEGVKKAFGATEVIRGVDWSIRRGECHVLIGPNGAGKSTLFHLMSGRYLVSSGTIHLNDTDVTRFGANRISRSGLGRSFQTANLFGRMTVFENARIGALRAAGHGPSFLRVLRRGGPADIRALEVLDEVGLLDKRSEPAALLSYADQRALEIALALAGGQKVLLFDEPTAGMNKHETHKVIELLQRLRAADSSRTMVIIEHDMDVVFELADRISVLVYGEIIACDTPAQVRANRAVQEAYLGAPAGAAQAAGPSLRH</sequence>
<evidence type="ECO:0000256" key="2">
    <source>
        <dbReference type="ARBA" id="ARBA00022475"/>
    </source>
</evidence>
<dbReference type="Gene3D" id="3.40.50.300">
    <property type="entry name" value="P-loop containing nucleotide triphosphate hydrolases"/>
    <property type="match status" value="1"/>
</dbReference>
<dbReference type="Pfam" id="PF12399">
    <property type="entry name" value="BCA_ABC_TP_C"/>
    <property type="match status" value="1"/>
</dbReference>
<dbReference type="SUPFAM" id="SSF52540">
    <property type="entry name" value="P-loop containing nucleoside triphosphate hydrolases"/>
    <property type="match status" value="1"/>
</dbReference>
<dbReference type="RefSeq" id="WP_087644714.1">
    <property type="nucleotide sequence ID" value="NZ_FCON02000022.1"/>
</dbReference>
<proteinExistence type="predicted"/>
<dbReference type="PROSITE" id="PS50893">
    <property type="entry name" value="ABC_TRANSPORTER_2"/>
    <property type="match status" value="1"/>
</dbReference>
<dbReference type="EMBL" id="FCON02000022">
    <property type="protein sequence ID" value="SAL52750.1"/>
    <property type="molecule type" value="Genomic_DNA"/>
</dbReference>
<dbReference type="InterPro" id="IPR032823">
    <property type="entry name" value="BCA_ABC_TP_C"/>
</dbReference>
<evidence type="ECO:0000256" key="4">
    <source>
        <dbReference type="ARBA" id="ARBA00022741"/>
    </source>
</evidence>
<evidence type="ECO:0000313" key="7">
    <source>
        <dbReference type="EMBL" id="SAL52750.1"/>
    </source>
</evidence>
<name>A0A158I9P4_9BURK</name>
<dbReference type="Proteomes" id="UP000054770">
    <property type="component" value="Unassembled WGS sequence"/>
</dbReference>
<reference evidence="7" key="1">
    <citation type="submission" date="2016-01" db="EMBL/GenBank/DDBJ databases">
        <authorList>
            <person name="Peeters C."/>
        </authorList>
    </citation>
    <scope>NUCLEOTIDE SEQUENCE [LARGE SCALE GENOMIC DNA]</scope>
    <source>
        <strain evidence="7">LMG 22940</strain>
    </source>
</reference>
<keyword evidence="5" id="KW-0067">ATP-binding</keyword>
<keyword evidence="3" id="KW-0472">Membrane</keyword>
<dbReference type="InterPro" id="IPR051120">
    <property type="entry name" value="ABC_AA/LPS_Transport"/>
</dbReference>
<accession>A0A158I9P4</accession>
<evidence type="ECO:0000313" key="8">
    <source>
        <dbReference type="Proteomes" id="UP000054770"/>
    </source>
</evidence>
<comment type="caution">
    <text evidence="7">The sequence shown here is derived from an EMBL/GenBank/DDBJ whole genome shotgun (WGS) entry which is preliminary data.</text>
</comment>
<dbReference type="CDD" id="cd03219">
    <property type="entry name" value="ABC_Mj1267_LivG_branched"/>
    <property type="match status" value="1"/>
</dbReference>
<gene>
    <name evidence="7" type="ORF">AWB68_02567</name>
</gene>
<dbReference type="GO" id="GO:0005886">
    <property type="term" value="C:plasma membrane"/>
    <property type="evidence" value="ECO:0007669"/>
    <property type="project" value="TreeGrafter"/>
</dbReference>